<feature type="transmembrane region" description="Helical" evidence="1">
    <location>
        <begin position="217"/>
        <end position="235"/>
    </location>
</feature>
<dbReference type="InterPro" id="IPR050860">
    <property type="entry name" value="FeoB_GTPase"/>
</dbReference>
<dbReference type="Pfam" id="PF02421">
    <property type="entry name" value="FeoB_N"/>
    <property type="match status" value="1"/>
</dbReference>
<evidence type="ECO:0000259" key="2">
    <source>
        <dbReference type="PROSITE" id="PS51711"/>
    </source>
</evidence>
<feature type="transmembrane region" description="Helical" evidence="1">
    <location>
        <begin position="384"/>
        <end position="406"/>
    </location>
</feature>
<dbReference type="Gene3D" id="3.40.50.300">
    <property type="entry name" value="P-loop containing nucleotide triphosphate hydrolases"/>
    <property type="match status" value="1"/>
</dbReference>
<dbReference type="GO" id="GO:0005886">
    <property type="term" value="C:plasma membrane"/>
    <property type="evidence" value="ECO:0007669"/>
    <property type="project" value="TreeGrafter"/>
</dbReference>
<dbReference type="GO" id="GO:0005525">
    <property type="term" value="F:GTP binding"/>
    <property type="evidence" value="ECO:0007669"/>
    <property type="project" value="InterPro"/>
</dbReference>
<dbReference type="InterPro" id="IPR006073">
    <property type="entry name" value="GTP-bd"/>
</dbReference>
<dbReference type="InterPro" id="IPR011640">
    <property type="entry name" value="Fe2_transport_prot_B_C"/>
</dbReference>
<dbReference type="EMBL" id="DVFK01000114">
    <property type="protein sequence ID" value="HIQ68566.1"/>
    <property type="molecule type" value="Genomic_DNA"/>
</dbReference>
<feature type="transmembrane region" description="Helical" evidence="1">
    <location>
        <begin position="458"/>
        <end position="476"/>
    </location>
</feature>
<evidence type="ECO:0000313" key="4">
    <source>
        <dbReference type="Proteomes" id="UP000886796"/>
    </source>
</evidence>
<reference evidence="3" key="2">
    <citation type="journal article" date="2021" name="PeerJ">
        <title>Extensive microbial diversity within the chicken gut microbiome revealed by metagenomics and culture.</title>
        <authorList>
            <person name="Gilroy R."/>
            <person name="Ravi A."/>
            <person name="Getino M."/>
            <person name="Pursley I."/>
            <person name="Horton D.L."/>
            <person name="Alikhan N.F."/>
            <person name="Baker D."/>
            <person name="Gharbi K."/>
            <person name="Hall N."/>
            <person name="Watson M."/>
            <person name="Adriaenssens E.M."/>
            <person name="Foster-Nyarko E."/>
            <person name="Jarju S."/>
            <person name="Secka A."/>
            <person name="Antonio M."/>
            <person name="Oren A."/>
            <person name="Chaudhuri R.R."/>
            <person name="La Ragione R."/>
            <person name="Hildebrand F."/>
            <person name="Pallen M.J."/>
        </authorList>
    </citation>
    <scope>NUCLEOTIDE SEQUENCE</scope>
    <source>
        <strain evidence="3">13361</strain>
    </source>
</reference>
<dbReference type="InterPro" id="IPR027417">
    <property type="entry name" value="P-loop_NTPase"/>
</dbReference>
<keyword evidence="1" id="KW-0472">Membrane</keyword>
<dbReference type="Proteomes" id="UP000886796">
    <property type="component" value="Unassembled WGS sequence"/>
</dbReference>
<dbReference type="Pfam" id="PF07664">
    <property type="entry name" value="FeoB_C"/>
    <property type="match status" value="1"/>
</dbReference>
<accession>A0A9D0Z4Q3</accession>
<dbReference type="InterPro" id="IPR030389">
    <property type="entry name" value="G_FEOB_dom"/>
</dbReference>
<dbReference type="PANTHER" id="PTHR43185:SF2">
    <property type="entry name" value="FERROUS IRON TRANSPORT PROTEIN B"/>
    <property type="match status" value="1"/>
</dbReference>
<proteinExistence type="predicted"/>
<feature type="transmembrane region" description="Helical" evidence="1">
    <location>
        <begin position="488"/>
        <end position="513"/>
    </location>
</feature>
<dbReference type="PRINTS" id="PR00326">
    <property type="entry name" value="GTP1OBG"/>
</dbReference>
<sequence>MGPLITRRIQVAFVGCPNVGKSTLFNALTGMRQHTGNWPGKTVGMAQGRHRRGNTELVITDLPGTYSLQGASQDEQVAARYIAREDWDCVVVVCDASCLERSLILALQVLEKAKRAVVCLNLMDEAKRRGIWVNQRSLSQQLGTPVVCTAGDNRQGLEELTQAICTAASQPEREPLPRWENPVFAAEEMAKDCVKKDGKDHDFWRRKIDQLLVSRRFGGGLLCLTLFIIVWLTVWGANYPSELLQRGFDSLYGVLHGWLAPAPTWFSGLLLDGVYATCTRVAAVMLPPMAIFFPLFTLLEDVGYLPRMAFLLDPAMARCGGCGKQALTLCMGLGCNAVGVMGCRIIESPRERTAAMLTNAFVPCNGRFPTLIVLGSLFFSQAGAALAVAACVALGVVGAMAVSGVLNRTVLRAQPSSFLMEMPPFRRPRLGKILVRSLADRTIFITGRAMKVAAPAGALLWLLSYTGLLTAIAGWLNPLGLALGMNGIILLGFILALPANELTIPVILMGLSGSTLQAAGEVSPGLLLSAGLTWQMALCTMVFTLYHWPCATTLMTIYRESGSIKKTAAAGILPTAVGVTLCFLLNLLL</sequence>
<dbReference type="GO" id="GO:0015093">
    <property type="term" value="F:ferrous iron transmembrane transporter activity"/>
    <property type="evidence" value="ECO:0007669"/>
    <property type="project" value="InterPro"/>
</dbReference>
<feature type="transmembrane region" description="Helical" evidence="1">
    <location>
        <begin position="281"/>
        <end position="299"/>
    </location>
</feature>
<dbReference type="PROSITE" id="PS51711">
    <property type="entry name" value="G_FEOB"/>
    <property type="match status" value="1"/>
</dbReference>
<comment type="caution">
    <text evidence="3">The sequence shown here is derived from an EMBL/GenBank/DDBJ whole genome shotgun (WGS) entry which is preliminary data.</text>
</comment>
<protein>
    <submittedName>
        <fullName evidence="3">Ferrous iron transporter B</fullName>
    </submittedName>
</protein>
<reference evidence="3" key="1">
    <citation type="submission" date="2020-10" db="EMBL/GenBank/DDBJ databases">
        <authorList>
            <person name="Gilroy R."/>
        </authorList>
    </citation>
    <scope>NUCLEOTIDE SEQUENCE</scope>
    <source>
        <strain evidence="3">13361</strain>
    </source>
</reference>
<name>A0A9D0Z4Q3_9FIRM</name>
<feature type="domain" description="FeoB-type G" evidence="2">
    <location>
        <begin position="8"/>
        <end position="170"/>
    </location>
</feature>
<dbReference type="Pfam" id="PF07670">
    <property type="entry name" value="Gate"/>
    <property type="match status" value="2"/>
</dbReference>
<dbReference type="InterPro" id="IPR011642">
    <property type="entry name" value="Gate_dom"/>
</dbReference>
<evidence type="ECO:0000313" key="3">
    <source>
        <dbReference type="EMBL" id="HIQ68566.1"/>
    </source>
</evidence>
<keyword evidence="1" id="KW-0812">Transmembrane</keyword>
<organism evidence="3 4">
    <name type="scientific">Candidatus Faecousia excrementigallinarum</name>
    <dbReference type="NCBI Taxonomy" id="2840806"/>
    <lineage>
        <taxon>Bacteria</taxon>
        <taxon>Bacillati</taxon>
        <taxon>Bacillota</taxon>
        <taxon>Clostridia</taxon>
        <taxon>Eubacteriales</taxon>
        <taxon>Oscillospiraceae</taxon>
        <taxon>Faecousia</taxon>
    </lineage>
</organism>
<feature type="transmembrane region" description="Helical" evidence="1">
    <location>
        <begin position="568"/>
        <end position="588"/>
    </location>
</feature>
<gene>
    <name evidence="3" type="ORF">IAB74_08680</name>
</gene>
<dbReference type="SUPFAM" id="SSF52540">
    <property type="entry name" value="P-loop containing nucleoside triphosphate hydrolases"/>
    <property type="match status" value="1"/>
</dbReference>
<keyword evidence="1" id="KW-1133">Transmembrane helix</keyword>
<feature type="transmembrane region" description="Helical" evidence="1">
    <location>
        <begin position="525"/>
        <end position="548"/>
    </location>
</feature>
<dbReference type="PANTHER" id="PTHR43185">
    <property type="entry name" value="FERROUS IRON TRANSPORT PROTEIN B"/>
    <property type="match status" value="1"/>
</dbReference>
<dbReference type="CDD" id="cd01879">
    <property type="entry name" value="FeoB"/>
    <property type="match status" value="1"/>
</dbReference>
<evidence type="ECO:0000256" key="1">
    <source>
        <dbReference type="SAM" id="Phobius"/>
    </source>
</evidence>
<feature type="transmembrane region" description="Helical" evidence="1">
    <location>
        <begin position="255"/>
        <end position="274"/>
    </location>
</feature>
<dbReference type="AlphaFoldDB" id="A0A9D0Z4Q3"/>